<keyword evidence="2" id="KW-1185">Reference proteome</keyword>
<gene>
    <name evidence="1" type="ORF">ALEPTO_LOCUS13900</name>
</gene>
<dbReference type="Proteomes" id="UP000789508">
    <property type="component" value="Unassembled WGS sequence"/>
</dbReference>
<organism evidence="1 2">
    <name type="scientific">Ambispora leptoticha</name>
    <dbReference type="NCBI Taxonomy" id="144679"/>
    <lineage>
        <taxon>Eukaryota</taxon>
        <taxon>Fungi</taxon>
        <taxon>Fungi incertae sedis</taxon>
        <taxon>Mucoromycota</taxon>
        <taxon>Glomeromycotina</taxon>
        <taxon>Glomeromycetes</taxon>
        <taxon>Archaeosporales</taxon>
        <taxon>Ambisporaceae</taxon>
        <taxon>Ambispora</taxon>
    </lineage>
</organism>
<comment type="caution">
    <text evidence="1">The sequence shown here is derived from an EMBL/GenBank/DDBJ whole genome shotgun (WGS) entry which is preliminary data.</text>
</comment>
<protein>
    <submittedName>
        <fullName evidence="1">7956_t:CDS:1</fullName>
    </submittedName>
</protein>
<proteinExistence type="predicted"/>
<dbReference type="EMBL" id="CAJVPS010049545">
    <property type="protein sequence ID" value="CAG8766402.1"/>
    <property type="molecule type" value="Genomic_DNA"/>
</dbReference>
<feature type="non-terminal residue" evidence="1">
    <location>
        <position position="182"/>
    </location>
</feature>
<feature type="non-terminal residue" evidence="1">
    <location>
        <position position="1"/>
    </location>
</feature>
<sequence>AAKSEKKYHFLTLTTTREEAEEKVKQEEKLLKLINKPETESELEKLKLDLGKLEKFISQIDLVDVSTLNPVQHAYWKNKEATDSKREKLVEAINNLQRQSLISKIEVAVQKINASLEGQGVKLIEDESTNSLEKLCQIEPKIEYREIGIETNIQRYFFIGNYELDELAAKGSEIARRINDIR</sequence>
<dbReference type="AlphaFoldDB" id="A0A9N9JA65"/>
<reference evidence="1" key="1">
    <citation type="submission" date="2021-06" db="EMBL/GenBank/DDBJ databases">
        <authorList>
            <person name="Kallberg Y."/>
            <person name="Tangrot J."/>
            <person name="Rosling A."/>
        </authorList>
    </citation>
    <scope>NUCLEOTIDE SEQUENCE</scope>
    <source>
        <strain evidence="1">FL130A</strain>
    </source>
</reference>
<evidence type="ECO:0000313" key="1">
    <source>
        <dbReference type="EMBL" id="CAG8766402.1"/>
    </source>
</evidence>
<name>A0A9N9JA65_9GLOM</name>
<evidence type="ECO:0000313" key="2">
    <source>
        <dbReference type="Proteomes" id="UP000789508"/>
    </source>
</evidence>
<accession>A0A9N9JA65</accession>